<accession>A0A1G2CBM6</accession>
<dbReference type="InterPro" id="IPR006442">
    <property type="entry name" value="Antitoxin_Phd/YefM"/>
</dbReference>
<evidence type="ECO:0000256" key="1">
    <source>
        <dbReference type="ARBA" id="ARBA00009981"/>
    </source>
</evidence>
<comment type="caution">
    <text evidence="3">The sequence shown here is derived from an EMBL/GenBank/DDBJ whole genome shotgun (WGS) entry which is preliminary data.</text>
</comment>
<dbReference type="PANTHER" id="PTHR33713:SF10">
    <property type="entry name" value="ANTITOXIN YAFN"/>
    <property type="match status" value="1"/>
</dbReference>
<proteinExistence type="inferred from homology"/>
<organism evidence="3 4">
    <name type="scientific">Candidatus Liptonbacteria bacterium RIFCSPHIGHO2_01_FULL_57_28</name>
    <dbReference type="NCBI Taxonomy" id="1798647"/>
    <lineage>
        <taxon>Bacteria</taxon>
        <taxon>Candidatus Liptoniibacteriota</taxon>
    </lineage>
</organism>
<evidence type="ECO:0000313" key="3">
    <source>
        <dbReference type="EMBL" id="OGY97867.1"/>
    </source>
</evidence>
<gene>
    <name evidence="3" type="ORF">A2855_02225</name>
</gene>
<name>A0A1G2CBM6_9BACT</name>
<dbReference type="SUPFAM" id="SSF143120">
    <property type="entry name" value="YefM-like"/>
    <property type="match status" value="1"/>
</dbReference>
<evidence type="ECO:0000256" key="2">
    <source>
        <dbReference type="RuleBase" id="RU362080"/>
    </source>
</evidence>
<dbReference type="STRING" id="1798647.A2855_02225"/>
<dbReference type="NCBIfam" id="TIGR01552">
    <property type="entry name" value="phd_fam"/>
    <property type="match status" value="1"/>
</dbReference>
<sequence length="125" mass="14462">MSNIKNTLSISEFRKNLFKITDRARKPGNYYTLTDKGRPAAVLMSAEEFESWQETLEVMQDFPDLGKRIAEVDRDVKSGAYLNYPTFEDILMEMGYVNRDGRIKPKHAISSRLAPKRKKRSAKRS</sequence>
<protein>
    <recommendedName>
        <fullName evidence="2">Antitoxin</fullName>
    </recommendedName>
</protein>
<comment type="function">
    <text evidence="2">Antitoxin component of a type II toxin-antitoxin (TA) system.</text>
</comment>
<dbReference type="Pfam" id="PF02604">
    <property type="entry name" value="PhdYeFM_antitox"/>
    <property type="match status" value="1"/>
</dbReference>
<comment type="similarity">
    <text evidence="1 2">Belongs to the phD/YefM antitoxin family.</text>
</comment>
<dbReference type="AlphaFoldDB" id="A0A1G2CBM6"/>
<dbReference type="EMBL" id="MHKX01000021">
    <property type="protein sequence ID" value="OGY97867.1"/>
    <property type="molecule type" value="Genomic_DNA"/>
</dbReference>
<dbReference type="InterPro" id="IPR051405">
    <property type="entry name" value="phD/YefM_antitoxin"/>
</dbReference>
<evidence type="ECO:0000313" key="4">
    <source>
        <dbReference type="Proteomes" id="UP000179059"/>
    </source>
</evidence>
<reference evidence="3 4" key="1">
    <citation type="journal article" date="2016" name="Nat. Commun.">
        <title>Thousands of microbial genomes shed light on interconnected biogeochemical processes in an aquifer system.</title>
        <authorList>
            <person name="Anantharaman K."/>
            <person name="Brown C.T."/>
            <person name="Hug L.A."/>
            <person name="Sharon I."/>
            <person name="Castelle C.J."/>
            <person name="Probst A.J."/>
            <person name="Thomas B.C."/>
            <person name="Singh A."/>
            <person name="Wilkins M.J."/>
            <person name="Karaoz U."/>
            <person name="Brodie E.L."/>
            <person name="Williams K.H."/>
            <person name="Hubbard S.S."/>
            <person name="Banfield J.F."/>
        </authorList>
    </citation>
    <scope>NUCLEOTIDE SEQUENCE [LARGE SCALE GENOMIC DNA]</scope>
</reference>
<dbReference type="Proteomes" id="UP000179059">
    <property type="component" value="Unassembled WGS sequence"/>
</dbReference>
<dbReference type="InterPro" id="IPR036165">
    <property type="entry name" value="YefM-like_sf"/>
</dbReference>
<dbReference type="PANTHER" id="PTHR33713">
    <property type="entry name" value="ANTITOXIN YAFN-RELATED"/>
    <property type="match status" value="1"/>
</dbReference>
<dbReference type="Gene3D" id="1.10.1220.170">
    <property type="match status" value="1"/>
</dbReference>
<dbReference type="Gene3D" id="3.40.1620.10">
    <property type="entry name" value="YefM-like domain"/>
    <property type="match status" value="1"/>
</dbReference>